<dbReference type="GO" id="GO:0006545">
    <property type="term" value="P:glycine biosynthetic process"/>
    <property type="evidence" value="ECO:0007669"/>
    <property type="project" value="TreeGrafter"/>
</dbReference>
<gene>
    <name evidence="7" type="ORF">SAMN00017405_2139</name>
</gene>
<protein>
    <submittedName>
        <fullName evidence="7">L-threonine aldolase</fullName>
    </submittedName>
</protein>
<dbReference type="PANTHER" id="PTHR48097:SF9">
    <property type="entry name" value="L-THREONINE ALDOLASE"/>
    <property type="match status" value="1"/>
</dbReference>
<dbReference type="PIRSF" id="PIRSF017617">
    <property type="entry name" value="Thr_aldolase"/>
    <property type="match status" value="1"/>
</dbReference>
<evidence type="ECO:0000256" key="5">
    <source>
        <dbReference type="PIRSR" id="PIRSR017617-1"/>
    </source>
</evidence>
<dbReference type="InterPro" id="IPR001597">
    <property type="entry name" value="ArAA_b-elim_lyase/Thr_aldolase"/>
</dbReference>
<dbReference type="InterPro" id="IPR015422">
    <property type="entry name" value="PyrdxlP-dep_Trfase_small"/>
</dbReference>
<comment type="similarity">
    <text evidence="2">Belongs to the threonine aldolase family.</text>
</comment>
<feature type="domain" description="Aromatic amino acid beta-eliminating lyase/threonine aldolase" evidence="6">
    <location>
        <begin position="5"/>
        <end position="288"/>
    </location>
</feature>
<name>A0A1W1UK81_DESTI</name>
<reference evidence="7 8" key="1">
    <citation type="submission" date="2017-04" db="EMBL/GenBank/DDBJ databases">
        <authorList>
            <person name="Afonso C.L."/>
            <person name="Miller P.J."/>
            <person name="Scott M.A."/>
            <person name="Spackman E."/>
            <person name="Goraichik I."/>
            <person name="Dimitrov K.M."/>
            <person name="Suarez D.L."/>
            <person name="Swayne D.E."/>
        </authorList>
    </citation>
    <scope>NUCLEOTIDE SEQUENCE [LARGE SCALE GENOMIC DNA]</scope>
    <source>
        <strain evidence="7 8">DSM 11270</strain>
    </source>
</reference>
<dbReference type="EMBL" id="FWWT01000007">
    <property type="protein sequence ID" value="SMB81452.1"/>
    <property type="molecule type" value="Genomic_DNA"/>
</dbReference>
<dbReference type="InterPro" id="IPR023603">
    <property type="entry name" value="Low_specificity_L-TA-like"/>
</dbReference>
<dbReference type="STRING" id="656914.SAMN00017405_2139"/>
<dbReference type="CDD" id="cd06502">
    <property type="entry name" value="TA_like"/>
    <property type="match status" value="1"/>
</dbReference>
<dbReference type="GO" id="GO:0008732">
    <property type="term" value="F:L-allo-threonine aldolase activity"/>
    <property type="evidence" value="ECO:0007669"/>
    <property type="project" value="TreeGrafter"/>
</dbReference>
<dbReference type="InterPro" id="IPR015424">
    <property type="entry name" value="PyrdxlP-dep_Trfase"/>
</dbReference>
<dbReference type="Gene3D" id="3.40.640.10">
    <property type="entry name" value="Type I PLP-dependent aspartate aminotransferase-like (Major domain)"/>
    <property type="match status" value="1"/>
</dbReference>
<accession>A0A1W1UK81</accession>
<dbReference type="Proteomes" id="UP000192731">
    <property type="component" value="Unassembled WGS sequence"/>
</dbReference>
<dbReference type="RefSeq" id="WP_084052097.1">
    <property type="nucleotide sequence ID" value="NZ_FWWT01000007.1"/>
</dbReference>
<dbReference type="SUPFAM" id="SSF53383">
    <property type="entry name" value="PLP-dependent transferases"/>
    <property type="match status" value="1"/>
</dbReference>
<dbReference type="Pfam" id="PF01212">
    <property type="entry name" value="Beta_elim_lyase"/>
    <property type="match status" value="1"/>
</dbReference>
<sequence>MKIVDLRSDTVTKPSLEMRQTIMEAEVGDDVYGEDPTINKLEEMSAELMGKEAALFVPTGTMANQIAVLVHTERGEEIILEERSHIYNYEVGGIALLAGVLPTLIAGEKAKIMPEQLKRAIKAPDIHAPKQTLLCLENTHNMAGGLVSTANEISELAQIATENGLKVHLDGARIFNAAAYLNTSPQEIVKDVDSMMFCLSKGLGAPVGSMLVGSREFITGAKRYRKMLGGGMRQAGILAAAGIYALENNRKRLAEDHNNAKILAEGINKLNGLKIDLETLHTNIVMIDITKPELGADELVTELEKNGVLTGSITDKRIRLVTHLDITTEDINYTLEVFNNIMN</sequence>
<dbReference type="PANTHER" id="PTHR48097">
    <property type="entry name" value="L-THREONINE ALDOLASE-RELATED"/>
    <property type="match status" value="1"/>
</dbReference>
<keyword evidence="3" id="KW-0663">Pyridoxal phosphate</keyword>
<keyword evidence="8" id="KW-1185">Reference proteome</keyword>
<dbReference type="FunFam" id="3.40.640.10:FF:000030">
    <property type="entry name" value="Low-specificity L-threonine aldolase"/>
    <property type="match status" value="1"/>
</dbReference>
<dbReference type="OrthoDB" id="9774495at2"/>
<evidence type="ECO:0000256" key="2">
    <source>
        <dbReference type="ARBA" id="ARBA00006966"/>
    </source>
</evidence>
<keyword evidence="4" id="KW-0456">Lyase</keyword>
<feature type="modified residue" description="N6-(pyridoxal phosphate)lysine" evidence="5">
    <location>
        <position position="201"/>
    </location>
</feature>
<dbReference type="NCBIfam" id="NF007825">
    <property type="entry name" value="PRK10534.1"/>
    <property type="match status" value="1"/>
</dbReference>
<dbReference type="FunFam" id="3.90.1150.10:FF:000041">
    <property type="entry name" value="Low-specificity L-threonine aldolase"/>
    <property type="match status" value="1"/>
</dbReference>
<dbReference type="AlphaFoldDB" id="A0A1W1UK81"/>
<evidence type="ECO:0000256" key="3">
    <source>
        <dbReference type="ARBA" id="ARBA00022898"/>
    </source>
</evidence>
<evidence type="ECO:0000313" key="8">
    <source>
        <dbReference type="Proteomes" id="UP000192731"/>
    </source>
</evidence>
<dbReference type="NCBIfam" id="NF041359">
    <property type="entry name" value="GntG_guanitoxin"/>
    <property type="match status" value="1"/>
</dbReference>
<evidence type="ECO:0000313" key="7">
    <source>
        <dbReference type="EMBL" id="SMB81452.1"/>
    </source>
</evidence>
<evidence type="ECO:0000259" key="6">
    <source>
        <dbReference type="Pfam" id="PF01212"/>
    </source>
</evidence>
<evidence type="ECO:0000256" key="1">
    <source>
        <dbReference type="ARBA" id="ARBA00001933"/>
    </source>
</evidence>
<organism evidence="7 8">
    <name type="scientific">Desulfonispora thiosulfatigenes DSM 11270</name>
    <dbReference type="NCBI Taxonomy" id="656914"/>
    <lineage>
        <taxon>Bacteria</taxon>
        <taxon>Bacillati</taxon>
        <taxon>Bacillota</taxon>
        <taxon>Clostridia</taxon>
        <taxon>Eubacteriales</taxon>
        <taxon>Peptococcaceae</taxon>
        <taxon>Desulfonispora</taxon>
    </lineage>
</organism>
<dbReference type="GO" id="GO:0006567">
    <property type="term" value="P:L-threonine catabolic process"/>
    <property type="evidence" value="ECO:0007669"/>
    <property type="project" value="TreeGrafter"/>
</dbReference>
<comment type="cofactor">
    <cofactor evidence="1">
        <name>pyridoxal 5'-phosphate</name>
        <dbReference type="ChEBI" id="CHEBI:597326"/>
    </cofactor>
</comment>
<dbReference type="InterPro" id="IPR015421">
    <property type="entry name" value="PyrdxlP-dep_Trfase_major"/>
</dbReference>
<evidence type="ECO:0000256" key="4">
    <source>
        <dbReference type="ARBA" id="ARBA00023239"/>
    </source>
</evidence>
<dbReference type="Gene3D" id="3.90.1150.10">
    <property type="entry name" value="Aspartate Aminotransferase, domain 1"/>
    <property type="match status" value="1"/>
</dbReference>
<proteinExistence type="inferred from homology"/>
<dbReference type="GO" id="GO:0005829">
    <property type="term" value="C:cytosol"/>
    <property type="evidence" value="ECO:0007669"/>
    <property type="project" value="TreeGrafter"/>
</dbReference>